<reference evidence="1 2" key="1">
    <citation type="submission" date="2017-03" db="EMBL/GenBank/DDBJ databases">
        <title>Genome of the blue death feigning beetle - Asbolus verrucosus.</title>
        <authorList>
            <person name="Rider S.D."/>
        </authorList>
    </citation>
    <scope>NUCLEOTIDE SEQUENCE [LARGE SCALE GENOMIC DNA]</scope>
    <source>
        <strain evidence="1">Butters</strain>
        <tissue evidence="1">Head and leg muscle</tissue>
    </source>
</reference>
<organism evidence="1 2">
    <name type="scientific">Asbolus verrucosus</name>
    <name type="common">Desert ironclad beetle</name>
    <dbReference type="NCBI Taxonomy" id="1661398"/>
    <lineage>
        <taxon>Eukaryota</taxon>
        <taxon>Metazoa</taxon>
        <taxon>Ecdysozoa</taxon>
        <taxon>Arthropoda</taxon>
        <taxon>Hexapoda</taxon>
        <taxon>Insecta</taxon>
        <taxon>Pterygota</taxon>
        <taxon>Neoptera</taxon>
        <taxon>Endopterygota</taxon>
        <taxon>Coleoptera</taxon>
        <taxon>Polyphaga</taxon>
        <taxon>Cucujiformia</taxon>
        <taxon>Tenebrionidae</taxon>
        <taxon>Pimeliinae</taxon>
        <taxon>Asbolus</taxon>
    </lineage>
</organism>
<sequence length="94" mass="10671">MIRGAISVESRSLLVFIQGTMTAERYIGDVLQEHALPYIRDIPGRKISNLPQLSQTLAALRHEVGVVWDSVSQEEIDNLLRSILRRVQECITQK</sequence>
<feature type="non-terminal residue" evidence="1">
    <location>
        <position position="94"/>
    </location>
</feature>
<dbReference type="AlphaFoldDB" id="A0A482WD05"/>
<dbReference type="Proteomes" id="UP000292052">
    <property type="component" value="Unassembled WGS sequence"/>
</dbReference>
<evidence type="ECO:0000313" key="2">
    <source>
        <dbReference type="Proteomes" id="UP000292052"/>
    </source>
</evidence>
<accession>A0A482WD05</accession>
<dbReference type="InterPro" id="IPR036397">
    <property type="entry name" value="RNaseH_sf"/>
</dbReference>
<dbReference type="GO" id="GO:0003676">
    <property type="term" value="F:nucleic acid binding"/>
    <property type="evidence" value="ECO:0007669"/>
    <property type="project" value="InterPro"/>
</dbReference>
<dbReference type="OrthoDB" id="25402at2759"/>
<comment type="caution">
    <text evidence="1">The sequence shown here is derived from an EMBL/GenBank/DDBJ whole genome shotgun (WGS) entry which is preliminary data.</text>
</comment>
<evidence type="ECO:0000313" key="1">
    <source>
        <dbReference type="EMBL" id="RZC43046.1"/>
    </source>
</evidence>
<dbReference type="Gene3D" id="3.30.420.10">
    <property type="entry name" value="Ribonuclease H-like superfamily/Ribonuclease H"/>
    <property type="match status" value="1"/>
</dbReference>
<name>A0A482WD05_ASBVE</name>
<gene>
    <name evidence="1" type="ORF">BDFB_007764</name>
</gene>
<proteinExistence type="predicted"/>
<keyword evidence="2" id="KW-1185">Reference proteome</keyword>
<evidence type="ECO:0008006" key="3">
    <source>
        <dbReference type="Google" id="ProtNLM"/>
    </source>
</evidence>
<dbReference type="EMBL" id="QDEB01002294">
    <property type="protein sequence ID" value="RZC43046.1"/>
    <property type="molecule type" value="Genomic_DNA"/>
</dbReference>
<protein>
    <recommendedName>
        <fullName evidence="3">DDE 3 domain containing protein</fullName>
    </recommendedName>
</protein>